<evidence type="ECO:0000313" key="8">
    <source>
        <dbReference type="Proteomes" id="UP000321393"/>
    </source>
</evidence>
<evidence type="ECO:0000313" key="9">
    <source>
        <dbReference type="Proteomes" id="UP000321947"/>
    </source>
</evidence>
<feature type="domain" description="DUF4283" evidence="5">
    <location>
        <begin position="202"/>
        <end position="283"/>
    </location>
</feature>
<sequence length="464" mass="51220">MSDSGGVLVGDASKARNRALAELQKIHEAAVRERKTTDLGSIRLPLNRPAQKVRPTGLRPRKVGSALDGQNEIGPREEGIAAGPRGLEFGGLKPAGESSNGPLIGFDQIRKSGGKDEPASGGLLFSTEKDISFGSIWKIRSENVPKVVENGLHKHTIGSNSTWASLFRTSTEGSLPYTPPKAIGDKIVVVPPEEVIVQGIRVWENSLVGKLIDANLPYVVIHRLVEKIWGKIEMPTITILENDLICFQFRWAKSLEWILSRGPWHLGGKPMLLRKWTPGIVPESFMFNSIPVWIKLGRIPIELWIEAGLAVVASTVGKPITLDLVTKEQRRVSYARVCVELDPSHMPTEITVNLRGVDFIVSCPRSVESKVLQEKVVNKTSTDKREELASETCGEVVLESFKQLEEALQQIWPLMSGEGTAIRIDLGTTYSCVGVWQHDRVEIIANDKATGRRRRMFLLLTLSA</sequence>
<comment type="caution">
    <text evidence="6">The sequence shown here is derived from an EMBL/GenBank/DDBJ whole genome shotgun (WGS) entry which is preliminary data.</text>
</comment>
<dbReference type="InterPro" id="IPR025558">
    <property type="entry name" value="DUF4283"/>
</dbReference>
<evidence type="ECO:0000313" key="7">
    <source>
        <dbReference type="EMBL" id="TYK15440.1"/>
    </source>
</evidence>
<dbReference type="OrthoDB" id="1939300at2759"/>
<dbReference type="EMBL" id="SSTD01008482">
    <property type="protein sequence ID" value="TYK15440.1"/>
    <property type="molecule type" value="Genomic_DNA"/>
</dbReference>
<evidence type="ECO:0000313" key="6">
    <source>
        <dbReference type="EMBL" id="KAA0042316.1"/>
    </source>
</evidence>
<dbReference type="InterPro" id="IPR018181">
    <property type="entry name" value="Heat_shock_70_CS"/>
</dbReference>
<feature type="region of interest" description="Disordered" evidence="4">
    <location>
        <begin position="52"/>
        <end position="82"/>
    </location>
</feature>
<name>A0A5A7TK34_CUCMM</name>
<dbReference type="Pfam" id="PF00012">
    <property type="entry name" value="HSP70"/>
    <property type="match status" value="1"/>
</dbReference>
<accession>A0A5A7TK34</accession>
<dbReference type="PANTHER" id="PTHR31286:SF165">
    <property type="entry name" value="DUF4283 DOMAIN-CONTAINING PROTEIN"/>
    <property type="match status" value="1"/>
</dbReference>
<dbReference type="Gene3D" id="3.30.420.40">
    <property type="match status" value="1"/>
</dbReference>
<dbReference type="InterPro" id="IPR013126">
    <property type="entry name" value="Hsp_70_fam"/>
</dbReference>
<evidence type="ECO:0000256" key="3">
    <source>
        <dbReference type="ARBA" id="ARBA00022840"/>
    </source>
</evidence>
<dbReference type="PANTHER" id="PTHR31286">
    <property type="entry name" value="GLYCINE-RICH CELL WALL STRUCTURAL PROTEIN 1.8-LIKE"/>
    <property type="match status" value="1"/>
</dbReference>
<dbReference type="EMBL" id="SSTE01016125">
    <property type="protein sequence ID" value="KAA0042316.1"/>
    <property type="molecule type" value="Genomic_DNA"/>
</dbReference>
<dbReference type="Proteomes" id="UP000321393">
    <property type="component" value="Unassembled WGS sequence"/>
</dbReference>
<dbReference type="AlphaFoldDB" id="A0A5A7TK34"/>
<evidence type="ECO:0000256" key="2">
    <source>
        <dbReference type="ARBA" id="ARBA00022741"/>
    </source>
</evidence>
<keyword evidence="3" id="KW-0067">ATP-binding</keyword>
<evidence type="ECO:0000256" key="1">
    <source>
        <dbReference type="ARBA" id="ARBA00007381"/>
    </source>
</evidence>
<organism evidence="6 8">
    <name type="scientific">Cucumis melo var. makuwa</name>
    <name type="common">Oriental melon</name>
    <dbReference type="NCBI Taxonomy" id="1194695"/>
    <lineage>
        <taxon>Eukaryota</taxon>
        <taxon>Viridiplantae</taxon>
        <taxon>Streptophyta</taxon>
        <taxon>Embryophyta</taxon>
        <taxon>Tracheophyta</taxon>
        <taxon>Spermatophyta</taxon>
        <taxon>Magnoliopsida</taxon>
        <taxon>eudicotyledons</taxon>
        <taxon>Gunneridae</taxon>
        <taxon>Pentapetalae</taxon>
        <taxon>rosids</taxon>
        <taxon>fabids</taxon>
        <taxon>Cucurbitales</taxon>
        <taxon>Cucurbitaceae</taxon>
        <taxon>Benincaseae</taxon>
        <taxon>Cucumis</taxon>
    </lineage>
</organism>
<evidence type="ECO:0000259" key="5">
    <source>
        <dbReference type="Pfam" id="PF14111"/>
    </source>
</evidence>
<comment type="similarity">
    <text evidence="1">Belongs to the heat shock protein 70 family.</text>
</comment>
<dbReference type="GO" id="GO:0140662">
    <property type="term" value="F:ATP-dependent protein folding chaperone"/>
    <property type="evidence" value="ECO:0007669"/>
    <property type="project" value="InterPro"/>
</dbReference>
<dbReference type="GO" id="GO:0005524">
    <property type="term" value="F:ATP binding"/>
    <property type="evidence" value="ECO:0007669"/>
    <property type="project" value="UniProtKB-KW"/>
</dbReference>
<protein>
    <submittedName>
        <fullName evidence="6">DUF4283 domain-containing protein</fullName>
    </submittedName>
</protein>
<reference evidence="8 9" key="1">
    <citation type="submission" date="2019-08" db="EMBL/GenBank/DDBJ databases">
        <title>Draft genome sequences of two oriental melons (Cucumis melo L. var makuwa).</title>
        <authorList>
            <person name="Kwon S.-Y."/>
        </authorList>
    </citation>
    <scope>NUCLEOTIDE SEQUENCE [LARGE SCALE GENOMIC DNA]</scope>
    <source>
        <strain evidence="9">cv. Chang Bougi</strain>
        <strain evidence="8">cv. SW 3</strain>
        <tissue evidence="6">Leaf</tissue>
    </source>
</reference>
<dbReference type="Proteomes" id="UP000321947">
    <property type="component" value="Unassembled WGS sequence"/>
</dbReference>
<keyword evidence="2" id="KW-0547">Nucleotide-binding</keyword>
<proteinExistence type="inferred from homology"/>
<dbReference type="Pfam" id="PF14111">
    <property type="entry name" value="DUF4283"/>
    <property type="match status" value="1"/>
</dbReference>
<dbReference type="PROSITE" id="PS00297">
    <property type="entry name" value="HSP70_1"/>
    <property type="match status" value="1"/>
</dbReference>
<gene>
    <name evidence="7" type="ORF">E5676_scaffold477G00070</name>
    <name evidence="6" type="ORF">E6C27_scaffold795G00070</name>
</gene>
<dbReference type="FunFam" id="3.30.420.40:FF:000028">
    <property type="entry name" value="heat shock 70 kDa protein-like"/>
    <property type="match status" value="1"/>
</dbReference>
<evidence type="ECO:0000256" key="4">
    <source>
        <dbReference type="SAM" id="MobiDB-lite"/>
    </source>
</evidence>
<dbReference type="InterPro" id="IPR040256">
    <property type="entry name" value="At4g02000-like"/>
</dbReference>